<sequence>MSDSTLHSVLSGPDQGGVITTPSRADSDEEVARHPDSSSTESQQLAEENIVSPTSIAIDSENSGTNSQTVTPKAAVTLGTTQIHVSPATAATLPSTQPNIRRVKVLWPKLVTRSHYGEQRNMVLQWGVHWYSPTCMLTLLVLGLVTMLGHHLVNDRLHGREVHDPQWPQRWGLALSIFGKVCLAGAVEIAYKQRLWVTLKKRSFTIKTLNGACYDPLEFLNIELTIEFNHDNNANISAPVESWIVNDGRQGLAYIDLMPSNTSIAYYTAPSMNLQRISTLSLLSNSGPLQATNPCVGGSNCSYQLSFKGPLYDCQEASQDNPNTLLAQSQLAPHGEAICTSFSDIIEDEDGAPLDWLLVDATNESTLGTFTKEPSLWIGYVINTTVPVSPYDPSLNWPYIFERHVLQCKLMNVTYHYDINFLYGLMHIEHSSTTDQVPLLEDGSSIHPLVAFNYGDFMFRIPQDSLRHRQPKKRPPLDALISQTPLLNQTSQYAVSDFPRAISQQFANQIISLCTSPVLYAQIKITAPCTTSKAILVWNYKPFWLIISYSLAVFLASLAVIEGLFAFAKNRYSADTNFSTILATTRNPDLDRLAEGMCLGQSPPLRNFPEAKLRFGELKRRGSEQLEAHTTFGLLDDVGPIEFGKKYI</sequence>
<keyword evidence="2" id="KW-0812">Transmembrane</keyword>
<keyword evidence="2" id="KW-0472">Membrane</keyword>
<dbReference type="PANTHER" id="PTHR35041:SF6">
    <property type="entry name" value="FORMYLMETHIONINE DEFORMYLASE-LIKE PROTEIN-RELATED"/>
    <property type="match status" value="1"/>
</dbReference>
<feature type="transmembrane region" description="Helical" evidence="2">
    <location>
        <begin position="543"/>
        <end position="568"/>
    </location>
</feature>
<dbReference type="AlphaFoldDB" id="A0A1E1K025"/>
<proteinExistence type="predicted"/>
<dbReference type="EMBL" id="FJUW01000004">
    <property type="protein sequence ID" value="CZS91423.1"/>
    <property type="molecule type" value="Genomic_DNA"/>
</dbReference>
<dbReference type="InParanoid" id="A0A1E1K025"/>
<dbReference type="Proteomes" id="UP000178129">
    <property type="component" value="Unassembled WGS sequence"/>
</dbReference>
<evidence type="ECO:0000313" key="4">
    <source>
        <dbReference type="Proteomes" id="UP000178129"/>
    </source>
</evidence>
<reference evidence="4" key="1">
    <citation type="submission" date="2016-03" db="EMBL/GenBank/DDBJ databases">
        <authorList>
            <person name="Ploux O."/>
        </authorList>
    </citation>
    <scope>NUCLEOTIDE SEQUENCE [LARGE SCALE GENOMIC DNA]</scope>
    <source>
        <strain evidence="4">UK7</strain>
    </source>
</reference>
<accession>A0A1E1K025</accession>
<name>A0A1E1K025_9HELO</name>
<evidence type="ECO:0000256" key="2">
    <source>
        <dbReference type="SAM" id="Phobius"/>
    </source>
</evidence>
<keyword evidence="4" id="KW-1185">Reference proteome</keyword>
<feature type="compositionally biased region" description="Polar residues" evidence="1">
    <location>
        <begin position="37"/>
        <end position="46"/>
    </location>
</feature>
<feature type="region of interest" description="Disordered" evidence="1">
    <location>
        <begin position="1"/>
        <end position="46"/>
    </location>
</feature>
<dbReference type="STRING" id="914237.A0A1E1K025"/>
<gene>
    <name evidence="3" type="ORF">RCO7_07096</name>
</gene>
<dbReference type="PANTHER" id="PTHR35041">
    <property type="entry name" value="MEDIATOR OF RNA POLYMERASE II TRANSCRIPTION SUBUNIT 1"/>
    <property type="match status" value="1"/>
</dbReference>
<evidence type="ECO:0000313" key="3">
    <source>
        <dbReference type="EMBL" id="CZS91423.1"/>
    </source>
</evidence>
<comment type="caution">
    <text evidence="3">The sequence shown here is derived from an EMBL/GenBank/DDBJ whole genome shotgun (WGS) entry which is preliminary data.</text>
</comment>
<evidence type="ECO:0000256" key="1">
    <source>
        <dbReference type="SAM" id="MobiDB-lite"/>
    </source>
</evidence>
<organism evidence="3 4">
    <name type="scientific">Rhynchosporium graminicola</name>
    <dbReference type="NCBI Taxonomy" id="2792576"/>
    <lineage>
        <taxon>Eukaryota</taxon>
        <taxon>Fungi</taxon>
        <taxon>Dikarya</taxon>
        <taxon>Ascomycota</taxon>
        <taxon>Pezizomycotina</taxon>
        <taxon>Leotiomycetes</taxon>
        <taxon>Helotiales</taxon>
        <taxon>Ploettnerulaceae</taxon>
        <taxon>Rhynchosporium</taxon>
    </lineage>
</organism>
<protein>
    <submittedName>
        <fullName evidence="3">Uncharacterized protein</fullName>
    </submittedName>
</protein>
<keyword evidence="2" id="KW-1133">Transmembrane helix</keyword>